<dbReference type="Gene3D" id="1.10.10.60">
    <property type="entry name" value="Homeodomain-like"/>
    <property type="match status" value="1"/>
</dbReference>
<organism evidence="1 2">
    <name type="scientific">Clostridium pasteurianum BC1</name>
    <dbReference type="NCBI Taxonomy" id="86416"/>
    <lineage>
        <taxon>Bacteria</taxon>
        <taxon>Bacillati</taxon>
        <taxon>Bacillota</taxon>
        <taxon>Clostridia</taxon>
        <taxon>Eubacteriales</taxon>
        <taxon>Clostridiaceae</taxon>
        <taxon>Clostridium</taxon>
    </lineage>
</organism>
<sequence length="140" mass="16390">MSGRKITFNKEKSIELYKSGLKYKEIAEILNVNENTLRSFFKRNVINNNEINSKRLENKKSLNIDKNNDSAFELEHSNLLSADDLKELREEKNYGINPNESVGTYSFLLWNRQSYKKGKRKKFIFDENRGAITNDVPSSY</sequence>
<keyword evidence="2" id="KW-1185">Reference proteome</keyword>
<dbReference type="EMBL" id="CP003262">
    <property type="protein sequence ID" value="AGK99623.1"/>
    <property type="molecule type" value="Genomic_DNA"/>
</dbReference>
<evidence type="ECO:0000313" key="1">
    <source>
        <dbReference type="EMBL" id="AGK99623.1"/>
    </source>
</evidence>
<dbReference type="RefSeq" id="WP_015617882.1">
    <property type="nucleotide sequence ID" value="NC_021183.1"/>
</dbReference>
<gene>
    <name evidence="1" type="ORF">Clopa_4962</name>
</gene>
<dbReference type="AlphaFoldDB" id="R4KAN5"/>
<protein>
    <submittedName>
        <fullName evidence="1">DNA-directed RNA polymerase specialized sigma subunit, sigma24</fullName>
    </submittedName>
</protein>
<accession>R4KAN5</accession>
<geneLocation type="plasmid" evidence="1 2">
    <name>pCLOPA01</name>
</geneLocation>
<reference evidence="1 2" key="1">
    <citation type="submission" date="2012-01" db="EMBL/GenBank/DDBJ databases">
        <title>Complete sequence of plasmid of Clostridium pasteurianum BC1.</title>
        <authorList>
            <consortium name="US DOE Joint Genome Institute"/>
            <person name="Lucas S."/>
            <person name="Han J."/>
            <person name="Lapidus A."/>
            <person name="Cheng J.-F."/>
            <person name="Goodwin L."/>
            <person name="Pitluck S."/>
            <person name="Peters L."/>
            <person name="Mikhailova N."/>
            <person name="Teshima H."/>
            <person name="Detter J.C."/>
            <person name="Han C."/>
            <person name="Tapia R."/>
            <person name="Land M."/>
            <person name="Hauser L."/>
            <person name="Kyrpides N."/>
            <person name="Ivanova N."/>
            <person name="Pagani I."/>
            <person name="Dunn J."/>
            <person name="Taghavi S."/>
            <person name="Francis A."/>
            <person name="van der Lelie D."/>
            <person name="Woyke T."/>
        </authorList>
    </citation>
    <scope>NUCLEOTIDE SEQUENCE [LARGE SCALE GENOMIC DNA]</scope>
    <source>
        <strain evidence="1 2">BC1</strain>
        <plasmid evidence="1 2">pCLOPA01</plasmid>
    </source>
</reference>
<dbReference type="HOGENOM" id="CLU_1903042_0_0_9"/>
<proteinExistence type="predicted"/>
<dbReference type="KEGG" id="cpas:Clopa_4962"/>
<dbReference type="GO" id="GO:0000428">
    <property type="term" value="C:DNA-directed RNA polymerase complex"/>
    <property type="evidence" value="ECO:0007669"/>
    <property type="project" value="UniProtKB-KW"/>
</dbReference>
<name>R4KAN5_CLOPA</name>
<keyword evidence="1" id="KW-0804">Transcription</keyword>
<keyword evidence="1" id="KW-0614">Plasmid</keyword>
<dbReference type="Proteomes" id="UP000013523">
    <property type="component" value="Plasmid pCLOPA01"/>
</dbReference>
<evidence type="ECO:0000313" key="2">
    <source>
        <dbReference type="Proteomes" id="UP000013523"/>
    </source>
</evidence>
<keyword evidence="1" id="KW-0240">DNA-directed RNA polymerase</keyword>
<dbReference type="OrthoDB" id="9784984at2"/>
<dbReference type="PATRIC" id="fig|86416.3.peg.4952"/>